<keyword evidence="2" id="KW-0472">Membrane</keyword>
<keyword evidence="4" id="KW-1185">Reference proteome</keyword>
<reference evidence="3" key="1">
    <citation type="submission" date="2022-09" db="EMBL/GenBank/DDBJ databases">
        <title>Complete Genomes of Fervidibacillus albus and Fervidibacillus halotolerans isolated from tidal flat sediments.</title>
        <authorList>
            <person name="Kwon K.K."/>
            <person name="Yang S.-H."/>
            <person name="Park M.J."/>
            <person name="Oh H.-M."/>
        </authorList>
    </citation>
    <scope>NUCLEOTIDE SEQUENCE</scope>
    <source>
        <strain evidence="3">MEBiC13594</strain>
    </source>
</reference>
<dbReference type="Proteomes" id="UP001164726">
    <property type="component" value="Chromosome"/>
</dbReference>
<dbReference type="AlphaFoldDB" id="A0A9E8LYW9"/>
<dbReference type="SUPFAM" id="SSF52266">
    <property type="entry name" value="SGNH hydrolase"/>
    <property type="match status" value="1"/>
</dbReference>
<evidence type="ECO:0000313" key="4">
    <source>
        <dbReference type="Proteomes" id="UP001164726"/>
    </source>
</evidence>
<dbReference type="EMBL" id="CP106877">
    <property type="protein sequence ID" value="WAA12124.1"/>
    <property type="molecule type" value="Genomic_DNA"/>
</dbReference>
<feature type="region of interest" description="Disordered" evidence="1">
    <location>
        <begin position="41"/>
        <end position="67"/>
    </location>
</feature>
<dbReference type="InterPro" id="IPR036514">
    <property type="entry name" value="SGNH_hydro_sf"/>
</dbReference>
<keyword evidence="2" id="KW-0812">Transmembrane</keyword>
<accession>A0A9E8LYW9</accession>
<dbReference type="GO" id="GO:0016787">
    <property type="term" value="F:hydrolase activity"/>
    <property type="evidence" value="ECO:0007669"/>
    <property type="project" value="UniProtKB-KW"/>
</dbReference>
<keyword evidence="2" id="KW-1133">Transmembrane helix</keyword>
<evidence type="ECO:0000256" key="2">
    <source>
        <dbReference type="SAM" id="Phobius"/>
    </source>
</evidence>
<proteinExistence type="predicted"/>
<dbReference type="Gene3D" id="3.40.50.1110">
    <property type="entry name" value="SGNH hydrolase"/>
    <property type="match status" value="1"/>
</dbReference>
<name>A0A9E8LYW9_9BACI</name>
<feature type="transmembrane region" description="Helical" evidence="2">
    <location>
        <begin position="6"/>
        <end position="25"/>
    </location>
</feature>
<evidence type="ECO:0000313" key="3">
    <source>
        <dbReference type="EMBL" id="WAA12124.1"/>
    </source>
</evidence>
<keyword evidence="3" id="KW-0378">Hydrolase</keyword>
<organism evidence="3 4">
    <name type="scientific">Fervidibacillus halotolerans</name>
    <dbReference type="NCBI Taxonomy" id="2980027"/>
    <lineage>
        <taxon>Bacteria</taxon>
        <taxon>Bacillati</taxon>
        <taxon>Bacillota</taxon>
        <taxon>Bacilli</taxon>
        <taxon>Bacillales</taxon>
        <taxon>Bacillaceae</taxon>
        <taxon>Fervidibacillus</taxon>
    </lineage>
</organism>
<gene>
    <name evidence="3" type="ORF">OE105_11170</name>
</gene>
<protein>
    <submittedName>
        <fullName evidence="3">SGNH/GDSL hydrolase family protein</fullName>
    </submittedName>
</protein>
<evidence type="ECO:0000256" key="1">
    <source>
        <dbReference type="SAM" id="MobiDB-lite"/>
    </source>
</evidence>
<sequence>MIQRILTLFSILLFVIILIIGGLHWKAKLNDAVSKPGEHIVLDDQQDSNTSNEPDSDEEQSDDSEKQTGLTLEQLKNYTAKLPEDLANIFKQAFYDERVIQMVIAGSPSLGAEEDGWSVQVKEHMEQTYGNDLVHVNIVEFDGTSTEFINSEEANEIINAEPDLLLFEGFTLEDNSGVVPVEVSQVNLRAFLGSLIEANPSIGIIIQPPNPIYAAINYPVQVAELKNFAEQEGLHYFDHWAYWPDGDDPGVLDYLNEEGLPNEKGHKLWAEAILNYLINK</sequence>
<dbReference type="CDD" id="cd00229">
    <property type="entry name" value="SGNH_hydrolase"/>
    <property type="match status" value="1"/>
</dbReference>
<dbReference type="RefSeq" id="WP_275420255.1">
    <property type="nucleotide sequence ID" value="NZ_CP106877.1"/>
</dbReference>
<dbReference type="KEGG" id="fhl:OE105_11170"/>